<proteinExistence type="inferred from homology"/>
<dbReference type="EMBL" id="AZHD01000003">
    <property type="protein sequence ID" value="OAA65657.1"/>
    <property type="molecule type" value="Genomic_DNA"/>
</dbReference>
<evidence type="ECO:0000256" key="5">
    <source>
        <dbReference type="ARBA" id="ARBA00023002"/>
    </source>
</evidence>
<evidence type="ECO:0000256" key="6">
    <source>
        <dbReference type="SAM" id="SignalP"/>
    </source>
</evidence>
<keyword evidence="6" id="KW-0732">Signal</keyword>
<dbReference type="AlphaFoldDB" id="A0A167Y0A3"/>
<evidence type="ECO:0000313" key="9">
    <source>
        <dbReference type="Proteomes" id="UP000076874"/>
    </source>
</evidence>
<dbReference type="InterPro" id="IPR016169">
    <property type="entry name" value="FAD-bd_PCMH_sub2"/>
</dbReference>
<dbReference type="PROSITE" id="PS51387">
    <property type="entry name" value="FAD_PCMH"/>
    <property type="match status" value="1"/>
</dbReference>
<dbReference type="GO" id="GO:0071949">
    <property type="term" value="F:FAD binding"/>
    <property type="evidence" value="ECO:0007669"/>
    <property type="project" value="InterPro"/>
</dbReference>
<dbReference type="InterPro" id="IPR006094">
    <property type="entry name" value="Oxid_FAD_bind_N"/>
</dbReference>
<dbReference type="Pfam" id="PF01565">
    <property type="entry name" value="FAD_binding_4"/>
    <property type="match status" value="1"/>
</dbReference>
<sequence>MNRRLVATSLWLLQLLGAAERAAASPLDISAAVEDCLKTASVPLDVRGSDDWAQDVAPFNLRLNFTPVAIAVPTTIPQIQDAVRCGAKLGVKTNAKCGGHSYASFGLGGEDGHLTIELDRMDAVVLDNATGLATIQGGARLGHVIAELYGQGKRDFSHGTCPGVGVAGHSLHGGFGVSSHTKGLAVDFIRGATVVLANATVVNCSATENPELFWALRGAGSSFGVVAQFTFSTFVVPDVVTFYSAAINWKRDKAAAGLKAFQDFAANNMPPELNLRMFITKDFANFEGLYWGNKTALKTVLAPLLNKTSARLVLSQQGTWLDQAAHFGNGMDLNQTYPYNMHETFYSSSLYTNKFSEEQIDAFVAAWYDTGKALKRDWYAQIDVHGGKNNAVGNVAANATSYAHREFLFMTNFYDRIDAGAYANGAYSFLDAFTANLTATLPPAQWGQYVNYPDPRLNQTAAQRNYWGHNLDQLQRLKASVDPNNLFHYPQGIQLPDSTAAAPAQPSATAAA</sequence>
<keyword evidence="5" id="KW-0560">Oxidoreductase</keyword>
<dbReference type="PANTHER" id="PTHR42973">
    <property type="entry name" value="BINDING OXIDOREDUCTASE, PUTATIVE (AFU_ORTHOLOGUE AFUA_1G17690)-RELATED"/>
    <property type="match status" value="1"/>
</dbReference>
<comment type="caution">
    <text evidence="8">The sequence shown here is derived from an EMBL/GenBank/DDBJ whole genome shotgun (WGS) entry which is preliminary data.</text>
</comment>
<dbReference type="PANTHER" id="PTHR42973:SF39">
    <property type="entry name" value="FAD-BINDING PCMH-TYPE DOMAIN-CONTAINING PROTEIN"/>
    <property type="match status" value="1"/>
</dbReference>
<evidence type="ECO:0000256" key="2">
    <source>
        <dbReference type="ARBA" id="ARBA00005466"/>
    </source>
</evidence>
<dbReference type="Gene3D" id="3.30.465.10">
    <property type="match status" value="1"/>
</dbReference>
<comment type="cofactor">
    <cofactor evidence="1">
        <name>FAD</name>
        <dbReference type="ChEBI" id="CHEBI:57692"/>
    </cofactor>
</comment>
<dbReference type="OrthoDB" id="4870593at2759"/>
<evidence type="ECO:0000256" key="4">
    <source>
        <dbReference type="ARBA" id="ARBA00022827"/>
    </source>
</evidence>
<keyword evidence="9" id="KW-1185">Reference proteome</keyword>
<feature type="signal peptide" evidence="6">
    <location>
        <begin position="1"/>
        <end position="24"/>
    </location>
</feature>
<dbReference type="Gene3D" id="3.40.462.20">
    <property type="match status" value="1"/>
</dbReference>
<comment type="similarity">
    <text evidence="2">Belongs to the oxygen-dependent FAD-linked oxidoreductase family.</text>
</comment>
<dbReference type="GO" id="GO:0016491">
    <property type="term" value="F:oxidoreductase activity"/>
    <property type="evidence" value="ECO:0007669"/>
    <property type="project" value="UniProtKB-KW"/>
</dbReference>
<dbReference type="Proteomes" id="UP000076874">
    <property type="component" value="Unassembled WGS sequence"/>
</dbReference>
<dbReference type="InterPro" id="IPR016166">
    <property type="entry name" value="FAD-bd_PCMH"/>
</dbReference>
<dbReference type="Pfam" id="PF08031">
    <property type="entry name" value="BBE"/>
    <property type="match status" value="1"/>
</dbReference>
<keyword evidence="4" id="KW-0274">FAD</keyword>
<feature type="chain" id="PRO_5007894547" evidence="6">
    <location>
        <begin position="25"/>
        <end position="512"/>
    </location>
</feature>
<dbReference type="InterPro" id="IPR036318">
    <property type="entry name" value="FAD-bd_PCMH-like_sf"/>
</dbReference>
<evidence type="ECO:0000313" key="8">
    <source>
        <dbReference type="EMBL" id="OAA65657.1"/>
    </source>
</evidence>
<evidence type="ECO:0000259" key="7">
    <source>
        <dbReference type="PROSITE" id="PS51387"/>
    </source>
</evidence>
<reference evidence="8 9" key="1">
    <citation type="journal article" date="2016" name="Genome Biol. Evol.">
        <title>Divergent and convergent evolution of fungal pathogenicity.</title>
        <authorList>
            <person name="Shang Y."/>
            <person name="Xiao G."/>
            <person name="Zheng P."/>
            <person name="Cen K."/>
            <person name="Zhan S."/>
            <person name="Wang C."/>
        </authorList>
    </citation>
    <scope>NUCLEOTIDE SEQUENCE [LARGE SCALE GENOMIC DNA]</scope>
    <source>
        <strain evidence="8 9">RCEF 264</strain>
    </source>
</reference>
<evidence type="ECO:0000256" key="1">
    <source>
        <dbReference type="ARBA" id="ARBA00001974"/>
    </source>
</evidence>
<evidence type="ECO:0000256" key="3">
    <source>
        <dbReference type="ARBA" id="ARBA00022630"/>
    </source>
</evidence>
<gene>
    <name evidence="8" type="ORF">SPI_02444</name>
</gene>
<organism evidence="8 9">
    <name type="scientific">Niveomyces insectorum RCEF 264</name>
    <dbReference type="NCBI Taxonomy" id="1081102"/>
    <lineage>
        <taxon>Eukaryota</taxon>
        <taxon>Fungi</taxon>
        <taxon>Dikarya</taxon>
        <taxon>Ascomycota</taxon>
        <taxon>Pezizomycotina</taxon>
        <taxon>Sordariomycetes</taxon>
        <taxon>Hypocreomycetidae</taxon>
        <taxon>Hypocreales</taxon>
        <taxon>Cordycipitaceae</taxon>
        <taxon>Niveomyces</taxon>
    </lineage>
</organism>
<dbReference type="InterPro" id="IPR050416">
    <property type="entry name" value="FAD-linked_Oxidoreductase"/>
</dbReference>
<dbReference type="InterPro" id="IPR012951">
    <property type="entry name" value="BBE"/>
</dbReference>
<dbReference type="SUPFAM" id="SSF56176">
    <property type="entry name" value="FAD-binding/transporter-associated domain-like"/>
    <property type="match status" value="1"/>
</dbReference>
<feature type="domain" description="FAD-binding PCMH-type" evidence="7">
    <location>
        <begin position="63"/>
        <end position="236"/>
    </location>
</feature>
<protein>
    <submittedName>
        <fullName evidence="8">FAD-binding, type 2</fullName>
    </submittedName>
</protein>
<keyword evidence="3" id="KW-0285">Flavoprotein</keyword>
<name>A0A167Y0A3_9HYPO</name>
<dbReference type="STRING" id="1081102.A0A167Y0A3"/>
<accession>A0A167Y0A3</accession>